<proteinExistence type="predicted"/>
<dbReference type="WBParaSite" id="jg19026">
    <property type="protein sequence ID" value="jg19026"/>
    <property type="gene ID" value="jg19026"/>
</dbReference>
<dbReference type="AlphaFoldDB" id="A0A915DEH5"/>
<protein>
    <submittedName>
        <fullName evidence="4">Brinker DNA-binding domain-containing protein</fullName>
    </submittedName>
</protein>
<evidence type="ECO:0000313" key="4">
    <source>
        <dbReference type="WBParaSite" id="jg19026"/>
    </source>
</evidence>
<dbReference type="Proteomes" id="UP000887574">
    <property type="component" value="Unplaced"/>
</dbReference>
<organism evidence="3 4">
    <name type="scientific">Ditylenchus dipsaci</name>
    <dbReference type="NCBI Taxonomy" id="166011"/>
    <lineage>
        <taxon>Eukaryota</taxon>
        <taxon>Metazoa</taxon>
        <taxon>Ecdysozoa</taxon>
        <taxon>Nematoda</taxon>
        <taxon>Chromadorea</taxon>
        <taxon>Rhabditida</taxon>
        <taxon>Tylenchina</taxon>
        <taxon>Tylenchomorpha</taxon>
        <taxon>Sphaerularioidea</taxon>
        <taxon>Anguinidae</taxon>
        <taxon>Anguininae</taxon>
        <taxon>Ditylenchus</taxon>
    </lineage>
</organism>
<dbReference type="Pfam" id="PF13518">
    <property type="entry name" value="HTH_28"/>
    <property type="match status" value="1"/>
</dbReference>
<evidence type="ECO:0000256" key="1">
    <source>
        <dbReference type="SAM" id="MobiDB-lite"/>
    </source>
</evidence>
<accession>A0A915DEH5</accession>
<feature type="region of interest" description="Disordered" evidence="1">
    <location>
        <begin position="1"/>
        <end position="32"/>
    </location>
</feature>
<reference evidence="4" key="1">
    <citation type="submission" date="2022-11" db="UniProtKB">
        <authorList>
            <consortium name="WormBaseParasite"/>
        </authorList>
    </citation>
    <scope>IDENTIFICATION</scope>
</reference>
<keyword evidence="3" id="KW-1185">Reference proteome</keyword>
<dbReference type="InterPro" id="IPR055247">
    <property type="entry name" value="InsJ-like_HTH"/>
</dbReference>
<dbReference type="SUPFAM" id="SSF48295">
    <property type="entry name" value="TrpR-like"/>
    <property type="match status" value="1"/>
</dbReference>
<name>A0A915DEH5_9BILA</name>
<sequence length="110" mass="13236">MSNDNSDREPDELQLYDDEGTPVNRKRRRNHDTATKLEAVKWAHDKNPITSAAKEFRVTRSCIKDWKKKEPELMRLSFILLLKRWRKTASTTTKRREFRKTKKRCCSKRQ</sequence>
<dbReference type="GO" id="GO:0043565">
    <property type="term" value="F:sequence-specific DNA binding"/>
    <property type="evidence" value="ECO:0007669"/>
    <property type="project" value="InterPro"/>
</dbReference>
<evidence type="ECO:0000313" key="3">
    <source>
        <dbReference type="Proteomes" id="UP000887574"/>
    </source>
</evidence>
<evidence type="ECO:0000259" key="2">
    <source>
        <dbReference type="Pfam" id="PF13518"/>
    </source>
</evidence>
<feature type="domain" description="Insertion element IS150 protein InsJ-like helix-turn-helix" evidence="2">
    <location>
        <begin position="36"/>
        <end position="69"/>
    </location>
</feature>
<feature type="compositionally biased region" description="Acidic residues" evidence="1">
    <location>
        <begin position="9"/>
        <end position="20"/>
    </location>
</feature>
<dbReference type="InterPro" id="IPR010921">
    <property type="entry name" value="Trp_repressor/repl_initiator"/>
</dbReference>